<proteinExistence type="inferred from homology"/>
<organism evidence="9 10">
    <name type="scientific">Aspergillus campestris (strain IBT 28561)</name>
    <dbReference type="NCBI Taxonomy" id="1392248"/>
    <lineage>
        <taxon>Eukaryota</taxon>
        <taxon>Fungi</taxon>
        <taxon>Dikarya</taxon>
        <taxon>Ascomycota</taxon>
        <taxon>Pezizomycotina</taxon>
        <taxon>Eurotiomycetes</taxon>
        <taxon>Eurotiomycetidae</taxon>
        <taxon>Eurotiales</taxon>
        <taxon>Aspergillaceae</taxon>
        <taxon>Aspergillus</taxon>
        <taxon>Aspergillus subgen. Circumdati</taxon>
    </lineage>
</organism>
<dbReference type="GeneID" id="36548380"/>
<evidence type="ECO:0000259" key="8">
    <source>
        <dbReference type="Pfam" id="PF13813"/>
    </source>
</evidence>
<dbReference type="Pfam" id="PF13813">
    <property type="entry name" value="MBOAT_2"/>
    <property type="match status" value="1"/>
</dbReference>
<feature type="domain" description="Wax synthase" evidence="8">
    <location>
        <begin position="252"/>
        <end position="339"/>
    </location>
</feature>
<accession>A0A2I1DB59</accession>
<dbReference type="Proteomes" id="UP000234254">
    <property type="component" value="Unassembled WGS sequence"/>
</dbReference>
<evidence type="ECO:0000313" key="9">
    <source>
        <dbReference type="EMBL" id="PKY07107.1"/>
    </source>
</evidence>
<feature type="transmembrane region" description="Helical" evidence="7">
    <location>
        <begin position="366"/>
        <end position="386"/>
    </location>
</feature>
<dbReference type="PANTHER" id="PTHR31595:SF60">
    <property type="entry name" value="BIOSYNTHESIS PROTEIN (TRI7), PUTATIVE (AFU_ORTHOLOGUE AFUA_8G05970)-RELATED"/>
    <property type="match status" value="1"/>
</dbReference>
<sequence length="414" mass="45547">MTIQTAGMPPPPWAIPALQWLLVQLVTGLTVALAPAHSPARPIAAVAVVALAASVQQHAIQQAFAGIRVGGPIVAMCWVNVLNAFDLLLLSRASHDAQVAWEAKKTREKTAHRSLFHRVVWGVNTMFNYRRIDTPWQIDQLPPFDAADAAYVPSRLRYVGLAAVKVVFALVAVQMFTVEADEMYVADSVAMLPTDVRTVLLPGWGEGAARRLLVQGLFTVSFGVICRAAILAGYSSYAMLVVALGFYEPVEWPPIAGSLTEAWTLRRLWSRSWHQIFRQTVVSNGNFIASTLGIPPSSAWACYIRLAFAFAVSGLVHLGMDLAFGVPLGQSGAMYFFMLQAVGIIVENAFQYVFRDMVSKMSPGWRRALGYMWVVAFLLWTTPVWLNPLVHQLHRDGVQAFSPFLCFGSGSWVL</sequence>
<comment type="subcellular location">
    <subcellularLocation>
        <location evidence="1">Membrane</location>
        <topology evidence="1">Multi-pass membrane protein</topology>
    </subcellularLocation>
</comment>
<keyword evidence="6 7" id="KW-0472">Membrane</keyword>
<gene>
    <name evidence="9" type="ORF">P168DRAFT_324552</name>
</gene>
<feature type="transmembrane region" description="Helical" evidence="7">
    <location>
        <begin position="300"/>
        <end position="320"/>
    </location>
</feature>
<dbReference type="EMBL" id="MSFM01000002">
    <property type="protein sequence ID" value="PKY07107.1"/>
    <property type="molecule type" value="Genomic_DNA"/>
</dbReference>
<dbReference type="VEuPathDB" id="FungiDB:P168DRAFT_324552"/>
<dbReference type="RefSeq" id="XP_024695701.1">
    <property type="nucleotide sequence ID" value="XM_024840856.1"/>
</dbReference>
<keyword evidence="10" id="KW-1185">Reference proteome</keyword>
<keyword evidence="5 7" id="KW-1133">Transmembrane helix</keyword>
<name>A0A2I1DB59_ASPC2</name>
<comment type="similarity">
    <text evidence="2">Belongs to the wax synthase family.</text>
</comment>
<evidence type="ECO:0000256" key="5">
    <source>
        <dbReference type="ARBA" id="ARBA00022989"/>
    </source>
</evidence>
<evidence type="ECO:0000256" key="7">
    <source>
        <dbReference type="SAM" id="Phobius"/>
    </source>
</evidence>
<evidence type="ECO:0000256" key="2">
    <source>
        <dbReference type="ARBA" id="ARBA00007282"/>
    </source>
</evidence>
<feature type="transmembrane region" description="Helical" evidence="7">
    <location>
        <begin position="332"/>
        <end position="354"/>
    </location>
</feature>
<evidence type="ECO:0000256" key="6">
    <source>
        <dbReference type="ARBA" id="ARBA00023136"/>
    </source>
</evidence>
<protein>
    <submittedName>
        <fullName evidence="9">Toxin biosynthesis protein</fullName>
    </submittedName>
</protein>
<evidence type="ECO:0000256" key="4">
    <source>
        <dbReference type="ARBA" id="ARBA00022692"/>
    </source>
</evidence>
<dbReference type="GO" id="GO:0016020">
    <property type="term" value="C:membrane"/>
    <property type="evidence" value="ECO:0007669"/>
    <property type="project" value="UniProtKB-SubCell"/>
</dbReference>
<keyword evidence="4 7" id="KW-0812">Transmembrane</keyword>
<feature type="transmembrane region" description="Helical" evidence="7">
    <location>
        <begin position="158"/>
        <end position="177"/>
    </location>
</feature>
<keyword evidence="3" id="KW-0808">Transferase</keyword>
<reference evidence="9" key="1">
    <citation type="submission" date="2016-12" db="EMBL/GenBank/DDBJ databases">
        <title>The genomes of Aspergillus section Nigri reveals drivers in fungal speciation.</title>
        <authorList>
            <consortium name="DOE Joint Genome Institute"/>
            <person name="Vesth T.C."/>
            <person name="Nybo J."/>
            <person name="Theobald S."/>
            <person name="Brandl J."/>
            <person name="Frisvad J.C."/>
            <person name="Nielsen K.F."/>
            <person name="Lyhne E.K."/>
            <person name="Kogle M.E."/>
            <person name="Kuo A."/>
            <person name="Riley R."/>
            <person name="Clum A."/>
            <person name="Nolan M."/>
            <person name="Lipzen A."/>
            <person name="Salamov A."/>
            <person name="Henrissat B."/>
            <person name="Wiebenga A."/>
            <person name="De vries R.P."/>
            <person name="Grigoriev I.V."/>
            <person name="Mortensen U.H."/>
            <person name="Andersen M.R."/>
            <person name="Baker S.E."/>
        </authorList>
    </citation>
    <scope>NUCLEOTIDE SEQUENCE</scope>
    <source>
        <strain evidence="9">IBT 28561</strain>
    </source>
</reference>
<evidence type="ECO:0000313" key="10">
    <source>
        <dbReference type="Proteomes" id="UP000234254"/>
    </source>
</evidence>
<feature type="transmembrane region" description="Helical" evidence="7">
    <location>
        <begin position="17"/>
        <end position="36"/>
    </location>
</feature>
<dbReference type="OrthoDB" id="1077582at2759"/>
<dbReference type="InterPro" id="IPR044851">
    <property type="entry name" value="Wax_synthase"/>
</dbReference>
<comment type="caution">
    <text evidence="9">The sequence shown here is derived from an EMBL/GenBank/DDBJ whole genome shotgun (WGS) entry which is preliminary data.</text>
</comment>
<evidence type="ECO:0000256" key="3">
    <source>
        <dbReference type="ARBA" id="ARBA00022679"/>
    </source>
</evidence>
<dbReference type="GO" id="GO:0008374">
    <property type="term" value="F:O-acyltransferase activity"/>
    <property type="evidence" value="ECO:0007669"/>
    <property type="project" value="InterPro"/>
</dbReference>
<evidence type="ECO:0000256" key="1">
    <source>
        <dbReference type="ARBA" id="ARBA00004141"/>
    </source>
</evidence>
<dbReference type="PANTHER" id="PTHR31595">
    <property type="entry name" value="LONG-CHAIN-ALCOHOL O-FATTY-ACYLTRANSFERASE 3-RELATED"/>
    <property type="match status" value="1"/>
</dbReference>
<dbReference type="InterPro" id="IPR032805">
    <property type="entry name" value="Wax_synthase_dom"/>
</dbReference>
<dbReference type="GO" id="GO:0006629">
    <property type="term" value="P:lipid metabolic process"/>
    <property type="evidence" value="ECO:0007669"/>
    <property type="project" value="InterPro"/>
</dbReference>
<dbReference type="AlphaFoldDB" id="A0A2I1DB59"/>
<feature type="transmembrane region" description="Helical" evidence="7">
    <location>
        <begin position="212"/>
        <end position="234"/>
    </location>
</feature>